<keyword evidence="4" id="KW-1185">Reference proteome</keyword>
<dbReference type="RefSeq" id="WP_154768575.1">
    <property type="nucleotide sequence ID" value="NZ_WLYK01000003.1"/>
</dbReference>
<evidence type="ECO:0000313" key="4">
    <source>
        <dbReference type="Proteomes" id="UP000460221"/>
    </source>
</evidence>
<proteinExistence type="inferred from homology"/>
<dbReference type="AlphaFoldDB" id="A0A7K1FKB9"/>
<dbReference type="Gene3D" id="3.40.50.720">
    <property type="entry name" value="NAD(P)-binding Rossmann-like Domain"/>
    <property type="match status" value="1"/>
</dbReference>
<gene>
    <name evidence="3" type="ORF">GIS00_11590</name>
</gene>
<dbReference type="InterPro" id="IPR020904">
    <property type="entry name" value="Sc_DH/Rdtase_CS"/>
</dbReference>
<evidence type="ECO:0000256" key="2">
    <source>
        <dbReference type="ARBA" id="ARBA00023002"/>
    </source>
</evidence>
<reference evidence="3 4" key="1">
    <citation type="submission" date="2019-11" db="EMBL/GenBank/DDBJ databases">
        <authorList>
            <person name="Jiang L.-Q."/>
        </authorList>
    </citation>
    <scope>NUCLEOTIDE SEQUENCE [LARGE SCALE GENOMIC DNA]</scope>
    <source>
        <strain evidence="3 4">YIM 132087</strain>
    </source>
</reference>
<dbReference type="Proteomes" id="UP000460221">
    <property type="component" value="Unassembled WGS sequence"/>
</dbReference>
<dbReference type="SUPFAM" id="SSF51735">
    <property type="entry name" value="NAD(P)-binding Rossmann-fold domains"/>
    <property type="match status" value="1"/>
</dbReference>
<organism evidence="3 4">
    <name type="scientific">Nakamurella alba</name>
    <dbReference type="NCBI Taxonomy" id="2665158"/>
    <lineage>
        <taxon>Bacteria</taxon>
        <taxon>Bacillati</taxon>
        <taxon>Actinomycetota</taxon>
        <taxon>Actinomycetes</taxon>
        <taxon>Nakamurellales</taxon>
        <taxon>Nakamurellaceae</taxon>
        <taxon>Nakamurella</taxon>
    </lineage>
</organism>
<sequence>MTLDIPATDGRVAVVTGAAQGIGSSIAEYLAGQGLAVVLLDILPSVATTADRIGAAGYHQLDITDIPALQHAVHSTAQEHGRLDVLVNVAGTCGRQGFEDLDPATFGRDIDTNLTATAFACQAAVFPHMREQGSGRLVNIASVSGKVGGVGPVDPDGGGGRSGAGYASAKAGIINLSRWIARQVGGWGITCNVVAPGPIASPMAEGAEYGVASIPVPRMGRPAEVAAAVGYLIGPGSDYTNGTCLHVDGGMVMA</sequence>
<comment type="caution">
    <text evidence="3">The sequence shown here is derived from an EMBL/GenBank/DDBJ whole genome shotgun (WGS) entry which is preliminary data.</text>
</comment>
<keyword evidence="2" id="KW-0560">Oxidoreductase</keyword>
<dbReference type="FunFam" id="3.40.50.720:FF:000173">
    <property type="entry name" value="3-oxoacyl-[acyl-carrier protein] reductase"/>
    <property type="match status" value="1"/>
</dbReference>
<dbReference type="PRINTS" id="PR00080">
    <property type="entry name" value="SDRFAMILY"/>
</dbReference>
<dbReference type="InterPro" id="IPR036291">
    <property type="entry name" value="NAD(P)-bd_dom_sf"/>
</dbReference>
<protein>
    <submittedName>
        <fullName evidence="3">SDR family oxidoreductase</fullName>
    </submittedName>
</protein>
<dbReference type="GO" id="GO:0016616">
    <property type="term" value="F:oxidoreductase activity, acting on the CH-OH group of donors, NAD or NADP as acceptor"/>
    <property type="evidence" value="ECO:0007669"/>
    <property type="project" value="TreeGrafter"/>
</dbReference>
<dbReference type="Pfam" id="PF13561">
    <property type="entry name" value="adh_short_C2"/>
    <property type="match status" value="1"/>
</dbReference>
<dbReference type="PRINTS" id="PR00081">
    <property type="entry name" value="GDHRDH"/>
</dbReference>
<dbReference type="PROSITE" id="PS00061">
    <property type="entry name" value="ADH_SHORT"/>
    <property type="match status" value="1"/>
</dbReference>
<dbReference type="InterPro" id="IPR002347">
    <property type="entry name" value="SDR_fam"/>
</dbReference>
<dbReference type="CDD" id="cd05233">
    <property type="entry name" value="SDR_c"/>
    <property type="match status" value="1"/>
</dbReference>
<name>A0A7K1FKB9_9ACTN</name>
<dbReference type="EMBL" id="WLYK01000003">
    <property type="protein sequence ID" value="MTD14585.1"/>
    <property type="molecule type" value="Genomic_DNA"/>
</dbReference>
<comment type="similarity">
    <text evidence="1">Belongs to the short-chain dehydrogenases/reductases (SDR) family.</text>
</comment>
<accession>A0A7K1FKB9</accession>
<evidence type="ECO:0000256" key="1">
    <source>
        <dbReference type="ARBA" id="ARBA00006484"/>
    </source>
</evidence>
<dbReference type="PANTHER" id="PTHR42760">
    <property type="entry name" value="SHORT-CHAIN DEHYDROGENASES/REDUCTASES FAMILY MEMBER"/>
    <property type="match status" value="1"/>
</dbReference>
<dbReference type="PANTHER" id="PTHR42760:SF133">
    <property type="entry name" value="3-OXOACYL-[ACYL-CARRIER-PROTEIN] REDUCTASE"/>
    <property type="match status" value="1"/>
</dbReference>
<evidence type="ECO:0000313" key="3">
    <source>
        <dbReference type="EMBL" id="MTD14585.1"/>
    </source>
</evidence>